<keyword evidence="2" id="KW-1185">Reference proteome</keyword>
<evidence type="ECO:0000313" key="2">
    <source>
        <dbReference type="Proteomes" id="UP000821845"/>
    </source>
</evidence>
<sequence>MTLPDLRGVRLADLDGTKGVFTGATVDCRSPCTAGERRTCRIVCQLSAWNELLSDAYLELRKEPDRVGFLSLVTLEQGHPSANEDRKLHRCATIVYWLLKMHRCVVSVDLNLRNLGAHYILVFAALRGNPAVKTLKLGLWTYWNDHQDPRAIASCMGNIEDLECRLFPDWPSQILSALTILLRGTSNSSLTSVKIPKLPLRNNETGALLEALVTNDALTKVSMRGSDLTMAWINHRHTFRRQLVSRGCSLTALSVSDLVEMRGDVFRWLLECLRENVTITHVSLQRVAVDEDSAAVVTTILVENKVLRCFNMSEMRTDSEARREDFLHSWQPALLSNDKLEEFTLPLNAWNRHLWKQFVDMLPARRVMRKVTIEIALDDYESMPSMYEVLANTPEAGRLVFFKRLNPLSSTESVWNEPSQCHAWLFHNTRDVFSAILRRLPSLGHVTVAQFRISADLLDQSASSAISTYIKTTRTLKRLCLSCFSLEAGADSALGLWSDVIDSLSANTSLTTVAMRPRYITERAIRSLADVLKTTRNIHTVNIDFEESTDGDAFVRALSEGLPETYVLLGVHLSGYCDSRVPMEWFTVLDTVRRNSCLVALAAEYVSGHRCDR</sequence>
<accession>A0ACB7T8H1</accession>
<protein>
    <submittedName>
        <fullName evidence="1">Uncharacterized protein</fullName>
    </submittedName>
</protein>
<dbReference type="Proteomes" id="UP000821845">
    <property type="component" value="Chromosome 10"/>
</dbReference>
<gene>
    <name evidence="1" type="ORF">HPB50_021688</name>
</gene>
<dbReference type="EMBL" id="CM023490">
    <property type="protein sequence ID" value="KAH6943456.1"/>
    <property type="molecule type" value="Genomic_DNA"/>
</dbReference>
<evidence type="ECO:0000313" key="1">
    <source>
        <dbReference type="EMBL" id="KAH6943456.1"/>
    </source>
</evidence>
<reference evidence="1" key="1">
    <citation type="submission" date="2020-05" db="EMBL/GenBank/DDBJ databases">
        <title>Large-scale comparative analyses of tick genomes elucidate their genetic diversity and vector capacities.</title>
        <authorList>
            <person name="Jia N."/>
            <person name="Wang J."/>
            <person name="Shi W."/>
            <person name="Du L."/>
            <person name="Sun Y."/>
            <person name="Zhan W."/>
            <person name="Jiang J."/>
            <person name="Wang Q."/>
            <person name="Zhang B."/>
            <person name="Ji P."/>
            <person name="Sakyi L.B."/>
            <person name="Cui X."/>
            <person name="Yuan T."/>
            <person name="Jiang B."/>
            <person name="Yang W."/>
            <person name="Lam T.T.-Y."/>
            <person name="Chang Q."/>
            <person name="Ding S."/>
            <person name="Wang X."/>
            <person name="Zhu J."/>
            <person name="Ruan X."/>
            <person name="Zhao L."/>
            <person name="Wei J."/>
            <person name="Que T."/>
            <person name="Du C."/>
            <person name="Cheng J."/>
            <person name="Dai P."/>
            <person name="Han X."/>
            <person name="Huang E."/>
            <person name="Gao Y."/>
            <person name="Liu J."/>
            <person name="Shao H."/>
            <person name="Ye R."/>
            <person name="Li L."/>
            <person name="Wei W."/>
            <person name="Wang X."/>
            <person name="Wang C."/>
            <person name="Yang T."/>
            <person name="Huo Q."/>
            <person name="Li W."/>
            <person name="Guo W."/>
            <person name="Chen H."/>
            <person name="Zhou L."/>
            <person name="Ni X."/>
            <person name="Tian J."/>
            <person name="Zhou Y."/>
            <person name="Sheng Y."/>
            <person name="Liu T."/>
            <person name="Pan Y."/>
            <person name="Xia L."/>
            <person name="Li J."/>
            <person name="Zhao F."/>
            <person name="Cao W."/>
        </authorList>
    </citation>
    <scope>NUCLEOTIDE SEQUENCE</scope>
    <source>
        <strain evidence="1">Hyas-2018</strain>
    </source>
</reference>
<organism evidence="1 2">
    <name type="scientific">Hyalomma asiaticum</name>
    <name type="common">Tick</name>
    <dbReference type="NCBI Taxonomy" id="266040"/>
    <lineage>
        <taxon>Eukaryota</taxon>
        <taxon>Metazoa</taxon>
        <taxon>Ecdysozoa</taxon>
        <taxon>Arthropoda</taxon>
        <taxon>Chelicerata</taxon>
        <taxon>Arachnida</taxon>
        <taxon>Acari</taxon>
        <taxon>Parasitiformes</taxon>
        <taxon>Ixodida</taxon>
        <taxon>Ixodoidea</taxon>
        <taxon>Ixodidae</taxon>
        <taxon>Hyalomminae</taxon>
        <taxon>Hyalomma</taxon>
    </lineage>
</organism>
<proteinExistence type="predicted"/>
<name>A0ACB7T8H1_HYAAI</name>
<comment type="caution">
    <text evidence="1">The sequence shown here is derived from an EMBL/GenBank/DDBJ whole genome shotgun (WGS) entry which is preliminary data.</text>
</comment>